<dbReference type="PANTHER" id="PTHR22937">
    <property type="entry name" value="E3 UBIQUITIN-PROTEIN LIGASE RNF165"/>
    <property type="match status" value="1"/>
</dbReference>
<dbReference type="InterPro" id="IPR045191">
    <property type="entry name" value="MBR1/2-like"/>
</dbReference>
<dbReference type="PROSITE" id="PS50089">
    <property type="entry name" value="ZF_RING_2"/>
    <property type="match status" value="1"/>
</dbReference>
<dbReference type="Proteomes" id="UP001141806">
    <property type="component" value="Unassembled WGS sequence"/>
</dbReference>
<comment type="catalytic activity">
    <reaction evidence="1">
        <text>S-ubiquitinyl-[E2 ubiquitin-conjugating enzyme]-L-cysteine + [acceptor protein]-L-lysine = [E2 ubiquitin-conjugating enzyme]-L-cysteine + N(6)-ubiquitinyl-[acceptor protein]-L-lysine.</text>
        <dbReference type="EC" id="2.3.2.27"/>
    </reaction>
</comment>
<evidence type="ECO:0000313" key="12">
    <source>
        <dbReference type="Proteomes" id="UP001141806"/>
    </source>
</evidence>
<feature type="compositionally biased region" description="Low complexity" evidence="9">
    <location>
        <begin position="339"/>
        <end position="358"/>
    </location>
</feature>
<dbReference type="CDD" id="cd16469">
    <property type="entry name" value="RING-H2_RNF24-like"/>
    <property type="match status" value="1"/>
</dbReference>
<dbReference type="PANTHER" id="PTHR22937:SF174">
    <property type="entry name" value="RING-TYPE E3 UBIQUITIN TRANSFERASE"/>
    <property type="match status" value="1"/>
</dbReference>
<keyword evidence="4" id="KW-0479">Metal-binding</keyword>
<keyword evidence="7" id="KW-0862">Zinc</keyword>
<evidence type="ECO:0000256" key="4">
    <source>
        <dbReference type="ARBA" id="ARBA00022723"/>
    </source>
</evidence>
<keyword evidence="3" id="KW-0808">Transferase</keyword>
<proteinExistence type="predicted"/>
<dbReference type="GO" id="GO:0061630">
    <property type="term" value="F:ubiquitin protein ligase activity"/>
    <property type="evidence" value="ECO:0007669"/>
    <property type="project" value="UniProtKB-EC"/>
</dbReference>
<evidence type="ECO:0000256" key="9">
    <source>
        <dbReference type="SAM" id="MobiDB-lite"/>
    </source>
</evidence>
<dbReference type="GO" id="GO:0008270">
    <property type="term" value="F:zinc ion binding"/>
    <property type="evidence" value="ECO:0007669"/>
    <property type="project" value="UniProtKB-KW"/>
</dbReference>
<organism evidence="11 12">
    <name type="scientific">Protea cynaroides</name>
    <dbReference type="NCBI Taxonomy" id="273540"/>
    <lineage>
        <taxon>Eukaryota</taxon>
        <taxon>Viridiplantae</taxon>
        <taxon>Streptophyta</taxon>
        <taxon>Embryophyta</taxon>
        <taxon>Tracheophyta</taxon>
        <taxon>Spermatophyta</taxon>
        <taxon>Magnoliopsida</taxon>
        <taxon>Proteales</taxon>
        <taxon>Proteaceae</taxon>
        <taxon>Protea</taxon>
    </lineage>
</organism>
<reference evidence="11" key="1">
    <citation type="journal article" date="2023" name="Plant J.">
        <title>The genome of the king protea, Protea cynaroides.</title>
        <authorList>
            <person name="Chang J."/>
            <person name="Duong T.A."/>
            <person name="Schoeman C."/>
            <person name="Ma X."/>
            <person name="Roodt D."/>
            <person name="Barker N."/>
            <person name="Li Z."/>
            <person name="Van de Peer Y."/>
            <person name="Mizrachi E."/>
        </authorList>
    </citation>
    <scope>NUCLEOTIDE SEQUENCE</scope>
    <source>
        <tissue evidence="11">Young leaves</tissue>
    </source>
</reference>
<accession>A0A9Q0KZP1</accession>
<evidence type="ECO:0000256" key="2">
    <source>
        <dbReference type="ARBA" id="ARBA00012483"/>
    </source>
</evidence>
<keyword evidence="5 8" id="KW-0863">Zinc-finger</keyword>
<dbReference type="EC" id="2.3.2.27" evidence="2"/>
<evidence type="ECO:0000256" key="7">
    <source>
        <dbReference type="ARBA" id="ARBA00022833"/>
    </source>
</evidence>
<evidence type="ECO:0000256" key="5">
    <source>
        <dbReference type="ARBA" id="ARBA00022771"/>
    </source>
</evidence>
<dbReference type="Pfam" id="PF13639">
    <property type="entry name" value="zf-RING_2"/>
    <property type="match status" value="1"/>
</dbReference>
<keyword evidence="12" id="KW-1185">Reference proteome</keyword>
<feature type="region of interest" description="Disordered" evidence="9">
    <location>
        <begin position="332"/>
        <end position="367"/>
    </location>
</feature>
<evidence type="ECO:0000256" key="8">
    <source>
        <dbReference type="PROSITE-ProRule" id="PRU00175"/>
    </source>
</evidence>
<gene>
    <name evidence="11" type="ORF">NE237_010161</name>
</gene>
<evidence type="ECO:0000256" key="3">
    <source>
        <dbReference type="ARBA" id="ARBA00022679"/>
    </source>
</evidence>
<evidence type="ECO:0000313" key="11">
    <source>
        <dbReference type="EMBL" id="KAJ4979381.1"/>
    </source>
</evidence>
<dbReference type="SMART" id="SM00184">
    <property type="entry name" value="RING"/>
    <property type="match status" value="1"/>
</dbReference>
<dbReference type="Gene3D" id="3.30.40.10">
    <property type="entry name" value="Zinc/RING finger domain, C3HC4 (zinc finger)"/>
    <property type="match status" value="1"/>
</dbReference>
<dbReference type="AlphaFoldDB" id="A0A9Q0KZP1"/>
<dbReference type="FunFam" id="3.30.40.10:FF:000538">
    <property type="entry name" value="E3 ubiquitin-protein ligase MBR2 isoform A"/>
    <property type="match status" value="1"/>
</dbReference>
<dbReference type="InterPro" id="IPR001841">
    <property type="entry name" value="Znf_RING"/>
</dbReference>
<evidence type="ECO:0000256" key="1">
    <source>
        <dbReference type="ARBA" id="ARBA00000900"/>
    </source>
</evidence>
<evidence type="ECO:0000256" key="6">
    <source>
        <dbReference type="ARBA" id="ARBA00022786"/>
    </source>
</evidence>
<feature type="domain" description="RING-type" evidence="10">
    <location>
        <begin position="497"/>
        <end position="539"/>
    </location>
</feature>
<keyword evidence="6" id="KW-0833">Ubl conjugation pathway</keyword>
<dbReference type="InterPro" id="IPR013083">
    <property type="entry name" value="Znf_RING/FYVE/PHD"/>
</dbReference>
<dbReference type="EMBL" id="JAMYWD010000002">
    <property type="protein sequence ID" value="KAJ4979381.1"/>
    <property type="molecule type" value="Genomic_DNA"/>
</dbReference>
<name>A0A9Q0KZP1_9MAGN</name>
<dbReference type="SUPFAM" id="SSF57850">
    <property type="entry name" value="RING/U-box"/>
    <property type="match status" value="1"/>
</dbReference>
<comment type="caution">
    <text evidence="11">The sequence shown here is derived from an EMBL/GenBank/DDBJ whole genome shotgun (WGS) entry which is preliminary data.</text>
</comment>
<dbReference type="OrthoDB" id="8062037at2759"/>
<protein>
    <recommendedName>
        <fullName evidence="2">RING-type E3 ubiquitin transferase</fullName>
        <ecNumber evidence="2">2.3.2.27</ecNumber>
    </recommendedName>
</protein>
<sequence>MGHRHLFGTSQIFEMDHDENRNHIPAEQSYVHSGRAPENGSVVFPFESISSSGLTFASQWNSALRSNEHPSSRSMEVPHYRPAAQGSSYDLFLQPSSDESFCPASLNYAHHASASSYYRDTIHGVEGSAVSSTVGSSRGPCKRKSPVIPVVSERGSTSRYYGAGSSSGLSISSDMWQEKPNLHSQHWARDSIGINPSYRGSSLSIGNEGSQRNVRSRSTLDLEANLTRTHLSSNVSCHPHSSGHPNNHSGMVDLAGLSVNGITREWSHNLMSPAARGRILASDTSGLTHETNQFLGVSTTNGFLELGGYQNDFISARNRAARPQNLLCNPTQAVGGGRSSYYQRSSTPAYRSSSSYPRFGHNATSSEDGLHLASETYPARHSRPLSTVGWHNNGRSGRSRISYERFQSFSDEADPHCRLVSEGLMIVERSALYGSRNLLDQHREMRLDIDNMSYEELLSLGERIGSVSTGLSEDMISKCLAETIYCSAVEIQEEVTCVICLEEYKDREEVGTLKNCSHDYHVACIKKWLSMKNVCPICKAPAIADDLKK</sequence>
<evidence type="ECO:0000259" key="10">
    <source>
        <dbReference type="PROSITE" id="PS50089"/>
    </source>
</evidence>